<keyword evidence="1" id="KW-0145">Chemotaxis</keyword>
<accession>A0ABP8QI29</accession>
<dbReference type="Pfam" id="PF00072">
    <property type="entry name" value="Response_reg"/>
    <property type="match status" value="1"/>
</dbReference>
<organism evidence="5 6">
    <name type="scientific">Pseudaeromonas paramecii</name>
    <dbReference type="NCBI Taxonomy" id="2138166"/>
    <lineage>
        <taxon>Bacteria</taxon>
        <taxon>Pseudomonadati</taxon>
        <taxon>Pseudomonadota</taxon>
        <taxon>Gammaproteobacteria</taxon>
        <taxon>Aeromonadales</taxon>
        <taxon>Aeromonadaceae</taxon>
        <taxon>Pseudaeromonas</taxon>
    </lineage>
</organism>
<proteinExistence type="predicted"/>
<keyword evidence="2 3" id="KW-0597">Phosphoprotein</keyword>
<dbReference type="SUPFAM" id="SSF103039">
    <property type="entry name" value="CheC-like"/>
    <property type="match status" value="1"/>
</dbReference>
<gene>
    <name evidence="5" type="ORF">GCM10023095_30230</name>
</gene>
<dbReference type="Gene3D" id="3.40.1550.10">
    <property type="entry name" value="CheC-like"/>
    <property type="match status" value="1"/>
</dbReference>
<sequence length="329" mass="36434">MAHSVIICDDSRFARNQLARALPAGFARDLHHAENGREALALLRARRGELLFLDLNMPDLDGYQVLETIRREDLHCLVIVVSGDIQPQAQQRIMGLGALAFMRKPMEASQLHQLLLRYGLLSELPNTTDPHPAVAGPQIGYLESLQELINVAMGQAANQMANLLNVFIHLPIPALRLCSRHQVMTEVASWCQSESHCLISQGFIGSNLAGECLIRLDRNDSGKILRLMGQEEAEGDGHEVLMELAAMLSSALLLGLAEQLGFRLSHSHPTMADTLDERHIPLADDHAQPVLSVNFTYTIPSQQLSCDLLLLFTEASLRPLERRLSLLVE</sequence>
<dbReference type="RefSeq" id="WP_345014620.1">
    <property type="nucleotide sequence ID" value="NZ_BAABFC010000025.1"/>
</dbReference>
<reference evidence="6" key="1">
    <citation type="journal article" date="2019" name="Int. J. Syst. Evol. Microbiol.">
        <title>The Global Catalogue of Microorganisms (GCM) 10K type strain sequencing project: providing services to taxonomists for standard genome sequencing and annotation.</title>
        <authorList>
            <consortium name="The Broad Institute Genomics Platform"/>
            <consortium name="The Broad Institute Genome Sequencing Center for Infectious Disease"/>
            <person name="Wu L."/>
            <person name="Ma J."/>
        </authorList>
    </citation>
    <scope>NUCLEOTIDE SEQUENCE [LARGE SCALE GENOMIC DNA]</scope>
    <source>
        <strain evidence="6">JCM 32226</strain>
    </source>
</reference>
<dbReference type="SUPFAM" id="SSF52172">
    <property type="entry name" value="CheY-like"/>
    <property type="match status" value="1"/>
</dbReference>
<dbReference type="Gene3D" id="3.40.50.2300">
    <property type="match status" value="1"/>
</dbReference>
<dbReference type="InterPro" id="IPR001789">
    <property type="entry name" value="Sig_transdc_resp-reg_receiver"/>
</dbReference>
<dbReference type="SMART" id="SM00448">
    <property type="entry name" value="REC"/>
    <property type="match status" value="1"/>
</dbReference>
<dbReference type="PROSITE" id="PS50110">
    <property type="entry name" value="RESPONSE_REGULATORY"/>
    <property type="match status" value="1"/>
</dbReference>
<comment type="caution">
    <text evidence="5">The sequence shown here is derived from an EMBL/GenBank/DDBJ whole genome shotgun (WGS) entry which is preliminary data.</text>
</comment>
<dbReference type="CDD" id="cd17910">
    <property type="entry name" value="CheC_ClassII"/>
    <property type="match status" value="1"/>
</dbReference>
<name>A0ABP8QI29_9GAMM</name>
<evidence type="ECO:0000313" key="5">
    <source>
        <dbReference type="EMBL" id="GAA4503619.1"/>
    </source>
</evidence>
<dbReference type="Proteomes" id="UP001501321">
    <property type="component" value="Unassembled WGS sequence"/>
</dbReference>
<dbReference type="PANTHER" id="PTHR44591:SF24">
    <property type="entry name" value="PROTEIN-GLUTAMATE METHYLESTERASE_PROTEIN-GLUTAMINE GLUTAMINASE 1"/>
    <property type="match status" value="1"/>
</dbReference>
<keyword evidence="6" id="KW-1185">Reference proteome</keyword>
<evidence type="ECO:0000313" key="6">
    <source>
        <dbReference type="Proteomes" id="UP001501321"/>
    </source>
</evidence>
<dbReference type="InterPro" id="IPR050595">
    <property type="entry name" value="Bact_response_regulator"/>
</dbReference>
<dbReference type="PANTHER" id="PTHR44591">
    <property type="entry name" value="STRESS RESPONSE REGULATOR PROTEIN 1"/>
    <property type="match status" value="1"/>
</dbReference>
<evidence type="ECO:0000256" key="3">
    <source>
        <dbReference type="PROSITE-ProRule" id="PRU00169"/>
    </source>
</evidence>
<dbReference type="InterPro" id="IPR028976">
    <property type="entry name" value="CheC-like_sf"/>
</dbReference>
<evidence type="ECO:0000256" key="2">
    <source>
        <dbReference type="ARBA" id="ARBA00022553"/>
    </source>
</evidence>
<dbReference type="EMBL" id="BAABFC010000025">
    <property type="protein sequence ID" value="GAA4503619.1"/>
    <property type="molecule type" value="Genomic_DNA"/>
</dbReference>
<evidence type="ECO:0000256" key="1">
    <source>
        <dbReference type="ARBA" id="ARBA00022500"/>
    </source>
</evidence>
<feature type="modified residue" description="4-aspartylphosphate" evidence="3">
    <location>
        <position position="54"/>
    </location>
</feature>
<feature type="domain" description="Response regulatory" evidence="4">
    <location>
        <begin position="4"/>
        <end position="119"/>
    </location>
</feature>
<dbReference type="InterPro" id="IPR011006">
    <property type="entry name" value="CheY-like_superfamily"/>
</dbReference>
<protein>
    <submittedName>
        <fullName evidence="5">Response regulator</fullName>
    </submittedName>
</protein>
<dbReference type="CDD" id="cd17593">
    <property type="entry name" value="REC_CheC-like"/>
    <property type="match status" value="1"/>
</dbReference>
<evidence type="ECO:0000259" key="4">
    <source>
        <dbReference type="PROSITE" id="PS50110"/>
    </source>
</evidence>